<dbReference type="Proteomes" id="UP000789901">
    <property type="component" value="Unassembled WGS sequence"/>
</dbReference>
<keyword evidence="1" id="KW-0812">Transmembrane</keyword>
<proteinExistence type="predicted"/>
<organism evidence="2 3">
    <name type="scientific">Gigaspora margarita</name>
    <dbReference type="NCBI Taxonomy" id="4874"/>
    <lineage>
        <taxon>Eukaryota</taxon>
        <taxon>Fungi</taxon>
        <taxon>Fungi incertae sedis</taxon>
        <taxon>Mucoromycota</taxon>
        <taxon>Glomeromycotina</taxon>
        <taxon>Glomeromycetes</taxon>
        <taxon>Diversisporales</taxon>
        <taxon>Gigasporaceae</taxon>
        <taxon>Gigaspora</taxon>
    </lineage>
</organism>
<dbReference type="SUPFAM" id="SSF53098">
    <property type="entry name" value="Ribonuclease H-like"/>
    <property type="match status" value="1"/>
</dbReference>
<name>A0ABN7W3R9_GIGMA</name>
<protein>
    <submittedName>
        <fullName evidence="2">5841_t:CDS:1</fullName>
    </submittedName>
</protein>
<gene>
    <name evidence="2" type="ORF">GMARGA_LOCUS26268</name>
</gene>
<keyword evidence="1" id="KW-0472">Membrane</keyword>
<accession>A0ABN7W3R9</accession>
<feature type="non-terminal residue" evidence="2">
    <location>
        <position position="1"/>
    </location>
</feature>
<feature type="transmembrane region" description="Helical" evidence="1">
    <location>
        <begin position="20"/>
        <end position="39"/>
    </location>
</feature>
<evidence type="ECO:0000313" key="3">
    <source>
        <dbReference type="Proteomes" id="UP000789901"/>
    </source>
</evidence>
<reference evidence="2 3" key="1">
    <citation type="submission" date="2021-06" db="EMBL/GenBank/DDBJ databases">
        <authorList>
            <person name="Kallberg Y."/>
            <person name="Tangrot J."/>
            <person name="Rosling A."/>
        </authorList>
    </citation>
    <scope>NUCLEOTIDE SEQUENCE [LARGE SCALE GENOMIC DNA]</scope>
    <source>
        <strain evidence="2 3">120-4 pot B 10/14</strain>
    </source>
</reference>
<dbReference type="EMBL" id="CAJVQB010030288">
    <property type="protein sequence ID" value="CAG8815336.1"/>
    <property type="molecule type" value="Genomic_DNA"/>
</dbReference>
<keyword evidence="3" id="KW-1185">Reference proteome</keyword>
<keyword evidence="1" id="KW-1133">Transmembrane helix</keyword>
<evidence type="ECO:0000313" key="2">
    <source>
        <dbReference type="EMBL" id="CAG8815336.1"/>
    </source>
</evidence>
<comment type="caution">
    <text evidence="2">The sequence shown here is derived from an EMBL/GenBank/DDBJ whole genome shotgun (WGS) entry which is preliminary data.</text>
</comment>
<sequence>ATLNRVAKFLKPFKELTTKMLSSANIIAFWIIPLFNIIFDHVEDTALAEEIETAIAAQEKLVQYYSKTNTTIMLCTALDPRRKFHYFIKKEFSEDKINKTKILMRNIFETKYLLSTTNHNSNISNKIKSTTQSILDLAFDDDDKNFDELECYISEKPTNKDLMYLFGGR</sequence>
<dbReference type="InterPro" id="IPR012337">
    <property type="entry name" value="RNaseH-like_sf"/>
</dbReference>
<evidence type="ECO:0000256" key="1">
    <source>
        <dbReference type="SAM" id="Phobius"/>
    </source>
</evidence>